<keyword evidence="1" id="KW-1133">Transmembrane helix</keyword>
<accession>A0A448ZGY0</accession>
<dbReference type="AlphaFoldDB" id="A0A448ZGY0"/>
<feature type="signal peptide" evidence="2">
    <location>
        <begin position="1"/>
        <end position="20"/>
    </location>
</feature>
<dbReference type="EMBL" id="CAACVS010000339">
    <property type="protein sequence ID" value="VEU41292.1"/>
    <property type="molecule type" value="Genomic_DNA"/>
</dbReference>
<feature type="transmembrane region" description="Helical" evidence="1">
    <location>
        <begin position="520"/>
        <end position="539"/>
    </location>
</feature>
<keyword evidence="1" id="KW-0472">Membrane</keyword>
<feature type="chain" id="PRO_5019309263" description="Phytase-like domain-containing protein" evidence="2">
    <location>
        <begin position="21"/>
        <end position="579"/>
    </location>
</feature>
<evidence type="ECO:0000313" key="4">
    <source>
        <dbReference type="Proteomes" id="UP000291116"/>
    </source>
</evidence>
<dbReference type="OrthoDB" id="39441at2759"/>
<sequence>MKISSGLVIAFCYFLSPVQANVKINKDQFLATKDYIGNSMWLMGKNGVFIYSPDGKDKKVSIDGSAICHEEPDFKGSGYYSPCRFYDVMSDGKKYVWASLARGVAKIDLFDINTGAVVGSFDTCMSPSSLEFHPLRDEVWVRCSDMDANSTAPTQLDVFSASSPSGVIQTDILTDERALKEGLSSKGYSVIDNTLGDVGFITDTTLPYLFKVDLSTKAIIDKFEMNPPTNGLEKTAYSPVNKHIFIRSELCCTCGFEGSDLGDSCGRYPGSEVSPVTGAFAGETGVQGTCGSSCEGKPDIDTIGVYEFDTGNETIVATHLMAEGIGGDPYPSPDGKYIILLGRNGGKTIRIIEAGEPGRPSTKVFDVELDFNRSGYEDKSVSMDFAFVKKNGNTNIIFPSGTEHKIAIVDITSDPMETRYFTFNDDDFIPGRAPHGRYRRIEWAIGTNYVWVTDSSLDETYVIDFVKEEVVTTLTDTDVSKLLSVQNYEYLRQFEMQKQVVMGMTRGVSDNGKDSSALEVSAIVLGTIAIVVGIANYIYMMKMRKLFIESQASPDEPIALVKNLEQPLDDDSAVVPSVN</sequence>
<evidence type="ECO:0008006" key="5">
    <source>
        <dbReference type="Google" id="ProtNLM"/>
    </source>
</evidence>
<dbReference type="SUPFAM" id="SSF69322">
    <property type="entry name" value="Tricorn protease domain 2"/>
    <property type="match status" value="1"/>
</dbReference>
<dbReference type="Proteomes" id="UP000291116">
    <property type="component" value="Unassembled WGS sequence"/>
</dbReference>
<protein>
    <recommendedName>
        <fullName evidence="5">Phytase-like domain-containing protein</fullName>
    </recommendedName>
</protein>
<evidence type="ECO:0000256" key="2">
    <source>
        <dbReference type="SAM" id="SignalP"/>
    </source>
</evidence>
<evidence type="ECO:0000256" key="1">
    <source>
        <dbReference type="SAM" id="Phobius"/>
    </source>
</evidence>
<name>A0A448ZGY0_9STRA</name>
<reference evidence="3 4" key="1">
    <citation type="submission" date="2019-01" db="EMBL/GenBank/DDBJ databases">
        <authorList>
            <person name="Ferrante I. M."/>
        </authorList>
    </citation>
    <scope>NUCLEOTIDE SEQUENCE [LARGE SCALE GENOMIC DNA]</scope>
    <source>
        <strain evidence="3 4">B856</strain>
    </source>
</reference>
<evidence type="ECO:0000313" key="3">
    <source>
        <dbReference type="EMBL" id="VEU41292.1"/>
    </source>
</evidence>
<keyword evidence="4" id="KW-1185">Reference proteome</keyword>
<keyword evidence="1" id="KW-0812">Transmembrane</keyword>
<organism evidence="3 4">
    <name type="scientific">Pseudo-nitzschia multistriata</name>
    <dbReference type="NCBI Taxonomy" id="183589"/>
    <lineage>
        <taxon>Eukaryota</taxon>
        <taxon>Sar</taxon>
        <taxon>Stramenopiles</taxon>
        <taxon>Ochrophyta</taxon>
        <taxon>Bacillariophyta</taxon>
        <taxon>Bacillariophyceae</taxon>
        <taxon>Bacillariophycidae</taxon>
        <taxon>Bacillariales</taxon>
        <taxon>Bacillariaceae</taxon>
        <taxon>Pseudo-nitzschia</taxon>
    </lineage>
</organism>
<gene>
    <name evidence="3" type="ORF">PSNMU_V1.4_AUG-EV-PASAV3_0082040</name>
</gene>
<keyword evidence="2" id="KW-0732">Signal</keyword>
<proteinExistence type="predicted"/>